<accession>A0A226EPX6</accession>
<keyword evidence="4 12" id="KW-0540">Nuclease</keyword>
<organism evidence="15 16">
    <name type="scientific">Folsomia candida</name>
    <name type="common">Springtail</name>
    <dbReference type="NCBI Taxonomy" id="158441"/>
    <lineage>
        <taxon>Eukaryota</taxon>
        <taxon>Metazoa</taxon>
        <taxon>Ecdysozoa</taxon>
        <taxon>Arthropoda</taxon>
        <taxon>Hexapoda</taxon>
        <taxon>Collembola</taxon>
        <taxon>Entomobryomorpha</taxon>
        <taxon>Isotomoidea</taxon>
        <taxon>Isotomidae</taxon>
        <taxon>Proisotominae</taxon>
        <taxon>Folsomia</taxon>
    </lineage>
</organism>
<dbReference type="InterPro" id="IPR039787">
    <property type="entry name" value="ENDOU"/>
</dbReference>
<keyword evidence="8 12" id="KW-0694">RNA-binding</keyword>
<evidence type="ECO:0000256" key="10">
    <source>
        <dbReference type="ARBA" id="ARBA00023211"/>
    </source>
</evidence>
<dbReference type="PROSITE" id="PS50958">
    <property type="entry name" value="SMB_2"/>
    <property type="match status" value="2"/>
</dbReference>
<dbReference type="CDD" id="cd21159">
    <property type="entry name" value="XendoU"/>
    <property type="match status" value="1"/>
</dbReference>
<reference evidence="15 16" key="1">
    <citation type="submission" date="2015-12" db="EMBL/GenBank/DDBJ databases">
        <title>The genome of Folsomia candida.</title>
        <authorList>
            <person name="Faddeeva A."/>
            <person name="Derks M.F."/>
            <person name="Anvar Y."/>
            <person name="Smit S."/>
            <person name="Van Straalen N."/>
            <person name="Roelofs D."/>
        </authorList>
    </citation>
    <scope>NUCLEOTIDE SEQUENCE [LARGE SCALE GENOMIC DNA]</scope>
    <source>
        <strain evidence="15 16">VU population</strain>
        <tissue evidence="15">Whole body</tissue>
    </source>
</reference>
<comment type="similarity">
    <text evidence="2 12">Belongs to the ENDOU family.</text>
</comment>
<evidence type="ECO:0000313" key="16">
    <source>
        <dbReference type="Proteomes" id="UP000198287"/>
    </source>
</evidence>
<keyword evidence="10 12" id="KW-0464">Manganese</keyword>
<evidence type="ECO:0000256" key="8">
    <source>
        <dbReference type="ARBA" id="ARBA00022884"/>
    </source>
</evidence>
<evidence type="ECO:0000256" key="2">
    <source>
        <dbReference type="ARBA" id="ARBA00010168"/>
    </source>
</evidence>
<evidence type="ECO:0000256" key="3">
    <source>
        <dbReference type="ARBA" id="ARBA00011245"/>
    </source>
</evidence>
<dbReference type="SUPFAM" id="SSF90188">
    <property type="entry name" value="Somatomedin B domain"/>
    <property type="match status" value="2"/>
</dbReference>
<evidence type="ECO:0000256" key="5">
    <source>
        <dbReference type="ARBA" id="ARBA00022723"/>
    </source>
</evidence>
<evidence type="ECO:0000259" key="13">
    <source>
        <dbReference type="PROSITE" id="PS50958"/>
    </source>
</evidence>
<dbReference type="PANTHER" id="PTHR12439">
    <property type="entry name" value="PLACENTAL PROTEIN 11-RELATED"/>
    <property type="match status" value="1"/>
</dbReference>
<evidence type="ECO:0000256" key="1">
    <source>
        <dbReference type="ARBA" id="ARBA00001936"/>
    </source>
</evidence>
<dbReference type="SUPFAM" id="SSF142877">
    <property type="entry name" value="EndoU-like"/>
    <property type="match status" value="1"/>
</dbReference>
<dbReference type="InterPro" id="IPR037227">
    <property type="entry name" value="EndoU-like"/>
</dbReference>
<keyword evidence="12" id="KW-0732">Signal</keyword>
<dbReference type="GO" id="GO:0046872">
    <property type="term" value="F:metal ion binding"/>
    <property type="evidence" value="ECO:0007669"/>
    <property type="project" value="UniProtKB-UniRule"/>
</dbReference>
<evidence type="ECO:0000256" key="11">
    <source>
        <dbReference type="ARBA" id="ARBA00023239"/>
    </source>
</evidence>
<evidence type="ECO:0000313" key="15">
    <source>
        <dbReference type="EMBL" id="OXA59330.1"/>
    </source>
</evidence>
<feature type="domain" description="SMB" evidence="13">
    <location>
        <begin position="28"/>
        <end position="62"/>
    </location>
</feature>
<protein>
    <submittedName>
        <fullName evidence="15">Poly(U)-specific endoribonuclease</fullName>
    </submittedName>
</protein>
<name>A0A226EPX6_FOLCA</name>
<keyword evidence="7 12" id="KW-0378">Hydrolase</keyword>
<dbReference type="EMBL" id="LNIX01000002">
    <property type="protein sequence ID" value="OXA59330.1"/>
    <property type="molecule type" value="Genomic_DNA"/>
</dbReference>
<dbReference type="SMART" id="SM00201">
    <property type="entry name" value="SO"/>
    <property type="match status" value="2"/>
</dbReference>
<evidence type="ECO:0000256" key="7">
    <source>
        <dbReference type="ARBA" id="ARBA00022801"/>
    </source>
</evidence>
<feature type="chain" id="PRO_5026380093" evidence="12">
    <location>
        <begin position="21"/>
        <end position="383"/>
    </location>
</feature>
<sequence>MTSFIALPVFLLVAIPFATCAVPVDFTTYTSCADRCDTTGHNPELPCQCNQKCQEYNDCCSDYSGTCLTCRGRCNLSYDDDLPCQCNSKCDKYDDCCDDVKDHCARMATVTDVELATFSEDILSNDVNNCGSLVSLNTQGSTCFSCTKDAAPEPLLTVRTEAYQKPTISKLLPLHNNYVFLTGQPEVVTNDEVREETEFLDAIMTTPAMKKAEKFLLDKRLIVSGRRSGGGQNNAAVRDAVQQIWFGLYSRENRTLGSSGFEHVFLGEVKNGQVSGFHNWVFFSKEEVNSKLNYRGRIGTVVNLGAKGKILKHKFDWNNREKPISSMFVGTSPEFEIALYTVCFYARPGARCPVKLNGKNVNIQTHYMNRLGNRYVASAFPDI</sequence>
<feature type="signal peptide" evidence="12">
    <location>
        <begin position="1"/>
        <end position="20"/>
    </location>
</feature>
<proteinExistence type="inferred from homology"/>
<gene>
    <name evidence="15" type="ORF">Fcan01_06084</name>
</gene>
<feature type="domain" description="SMB" evidence="13">
    <location>
        <begin position="63"/>
        <end position="108"/>
    </location>
</feature>
<evidence type="ECO:0000256" key="9">
    <source>
        <dbReference type="ARBA" id="ARBA00023157"/>
    </source>
</evidence>
<dbReference type="Gene3D" id="4.10.410.20">
    <property type="match status" value="2"/>
</dbReference>
<dbReference type="Pfam" id="PF01033">
    <property type="entry name" value="Somatomedin_B"/>
    <property type="match status" value="2"/>
</dbReference>
<comment type="subunit">
    <text evidence="3 12">Monomer.</text>
</comment>
<keyword evidence="5 12" id="KW-0479">Metal-binding</keyword>
<keyword evidence="6 12" id="KW-0255">Endonuclease</keyword>
<dbReference type="Proteomes" id="UP000198287">
    <property type="component" value="Unassembled WGS sequence"/>
</dbReference>
<dbReference type="PROSITE" id="PS00524">
    <property type="entry name" value="SMB_1"/>
    <property type="match status" value="1"/>
</dbReference>
<keyword evidence="9" id="KW-1015">Disulfide bond</keyword>
<dbReference type="GO" id="GO:0004521">
    <property type="term" value="F:RNA endonuclease activity"/>
    <property type="evidence" value="ECO:0007669"/>
    <property type="project" value="UniProtKB-UniRule"/>
</dbReference>
<dbReference type="AlphaFoldDB" id="A0A226EPX6"/>
<evidence type="ECO:0000256" key="4">
    <source>
        <dbReference type="ARBA" id="ARBA00022722"/>
    </source>
</evidence>
<comment type="caution">
    <text evidence="15">The sequence shown here is derived from an EMBL/GenBank/DDBJ whole genome shotgun (WGS) entry which is preliminary data.</text>
</comment>
<evidence type="ECO:0000259" key="14">
    <source>
        <dbReference type="PROSITE" id="PS51959"/>
    </source>
</evidence>
<evidence type="ECO:0000256" key="6">
    <source>
        <dbReference type="ARBA" id="ARBA00022759"/>
    </source>
</evidence>
<dbReference type="GO" id="GO:0003723">
    <property type="term" value="F:RNA binding"/>
    <property type="evidence" value="ECO:0007669"/>
    <property type="project" value="UniProtKB-UniRule"/>
</dbReference>
<evidence type="ECO:0000256" key="12">
    <source>
        <dbReference type="RuleBase" id="RU367085"/>
    </source>
</evidence>
<feature type="domain" description="EndoU" evidence="14">
    <location>
        <begin position="111"/>
        <end position="383"/>
    </location>
</feature>
<dbReference type="InterPro" id="IPR001212">
    <property type="entry name" value="Somatomedin_B_dom"/>
</dbReference>
<dbReference type="PROSITE" id="PS51959">
    <property type="entry name" value="ENDOU"/>
    <property type="match status" value="1"/>
</dbReference>
<keyword evidence="16" id="KW-1185">Reference proteome</keyword>
<dbReference type="InterPro" id="IPR036024">
    <property type="entry name" value="Somatomedin_B-like_dom_sf"/>
</dbReference>
<dbReference type="Pfam" id="PF09412">
    <property type="entry name" value="XendoU"/>
    <property type="match status" value="1"/>
</dbReference>
<comment type="cofactor">
    <cofactor evidence="1 12">
        <name>Mn(2+)</name>
        <dbReference type="ChEBI" id="CHEBI:29035"/>
    </cofactor>
</comment>
<dbReference type="InterPro" id="IPR018998">
    <property type="entry name" value="EndoU_C"/>
</dbReference>
<dbReference type="OMA" id="NWLYFAD"/>
<keyword evidence="11" id="KW-0456">Lyase</keyword>
<dbReference type="OrthoDB" id="430326at2759"/>
<dbReference type="GO" id="GO:0016829">
    <property type="term" value="F:lyase activity"/>
    <property type="evidence" value="ECO:0007669"/>
    <property type="project" value="UniProtKB-KW"/>
</dbReference>
<dbReference type="PANTHER" id="PTHR12439:SF42">
    <property type="entry name" value="ENDORIBONUCLEASE-RELATED"/>
    <property type="match status" value="1"/>
</dbReference>
<dbReference type="GO" id="GO:0016787">
    <property type="term" value="F:hydrolase activity"/>
    <property type="evidence" value="ECO:0007669"/>
    <property type="project" value="UniProtKB-KW"/>
</dbReference>